<feature type="binding site" evidence="4">
    <location>
        <position position="67"/>
    </location>
    <ligand>
        <name>Zn(2+)</name>
        <dbReference type="ChEBI" id="CHEBI:29105"/>
    </ligand>
</feature>
<dbReference type="HAMAP" id="MF_00745">
    <property type="entry name" value="SprT_like"/>
    <property type="match status" value="1"/>
</dbReference>
<proteinExistence type="inferred from homology"/>
<sequence length="149" mass="17745">MNQKVLEKLVNDLSLQFFDKPFTDNVAFNMRLRTTGGRYIPSKRKIELNPKYIHELGEEEFIGIVKHELCHYHLHIEGKGYQHKDQAFKELLKKTNSPRHCNPLPSTKDRKRILYRCKGCGHEYYRTRRIDVNKYRCGKCRGTLSYVEE</sequence>
<evidence type="ECO:0000313" key="6">
    <source>
        <dbReference type="EMBL" id="MDC3426281.1"/>
    </source>
</evidence>
<evidence type="ECO:0000313" key="7">
    <source>
        <dbReference type="Proteomes" id="UP001145050"/>
    </source>
</evidence>
<dbReference type="GO" id="GO:0006950">
    <property type="term" value="P:response to stress"/>
    <property type="evidence" value="ECO:0007669"/>
    <property type="project" value="UniProtKB-ARBA"/>
</dbReference>
<feature type="binding site" evidence="4">
    <location>
        <position position="71"/>
    </location>
    <ligand>
        <name>Zn(2+)</name>
        <dbReference type="ChEBI" id="CHEBI:29105"/>
    </ligand>
</feature>
<dbReference type="AlphaFoldDB" id="A0A9X4ANC6"/>
<evidence type="ECO:0000256" key="1">
    <source>
        <dbReference type="ARBA" id="ARBA00022490"/>
    </source>
</evidence>
<gene>
    <name evidence="6" type="ORF">NC797_17440</name>
</gene>
<dbReference type="NCBIfam" id="NF003339">
    <property type="entry name" value="PRK04351.1"/>
    <property type="match status" value="1"/>
</dbReference>
<keyword evidence="2 4" id="KW-0479">Metal-binding</keyword>
<reference evidence="6" key="1">
    <citation type="submission" date="2022-06" db="EMBL/GenBank/DDBJ databases">
        <title>Aquibacillus sp. a new bacterium isolated from soil saline samples.</title>
        <authorList>
            <person name="Galisteo C."/>
            <person name="De La Haba R."/>
            <person name="Sanchez-Porro C."/>
            <person name="Ventosa A."/>
        </authorList>
    </citation>
    <scope>NUCLEOTIDE SEQUENCE</scope>
    <source>
        <strain evidence="6">3ASR75-11</strain>
    </source>
</reference>
<dbReference type="RefSeq" id="WP_272438108.1">
    <property type="nucleotide sequence ID" value="NZ_JAMQKB010000039.1"/>
</dbReference>
<accession>A0A9X4ANC6</accession>
<dbReference type="GO" id="GO:0005737">
    <property type="term" value="C:cytoplasm"/>
    <property type="evidence" value="ECO:0007669"/>
    <property type="project" value="UniProtKB-SubCell"/>
</dbReference>
<dbReference type="InterPro" id="IPR006640">
    <property type="entry name" value="SprT-like_domain"/>
</dbReference>
<dbReference type="Proteomes" id="UP001145050">
    <property type="component" value="Unassembled WGS sequence"/>
</dbReference>
<feature type="active site" evidence="4">
    <location>
        <position position="68"/>
    </location>
</feature>
<dbReference type="SMART" id="SM00731">
    <property type="entry name" value="SprT"/>
    <property type="match status" value="1"/>
</dbReference>
<name>A0A9X4ANC6_9BACI</name>
<dbReference type="Pfam" id="PF17283">
    <property type="entry name" value="Zn_ribbon_SprT"/>
    <property type="match status" value="1"/>
</dbReference>
<evidence type="ECO:0000256" key="4">
    <source>
        <dbReference type="HAMAP-Rule" id="MF_00745"/>
    </source>
</evidence>
<keyword evidence="7" id="KW-1185">Reference proteome</keyword>
<dbReference type="InterPro" id="IPR023524">
    <property type="entry name" value="Uncharacterised_SprT-like"/>
</dbReference>
<comment type="similarity">
    <text evidence="4">Belongs to the SprT family.</text>
</comment>
<comment type="cofactor">
    <cofactor evidence="4">
        <name>Zn(2+)</name>
        <dbReference type="ChEBI" id="CHEBI:29105"/>
    </cofactor>
    <text evidence="4">Binds 1 zinc ion.</text>
</comment>
<comment type="caution">
    <text evidence="6">The sequence shown here is derived from an EMBL/GenBank/DDBJ whole genome shotgun (WGS) entry which is preliminary data.</text>
</comment>
<evidence type="ECO:0000259" key="5">
    <source>
        <dbReference type="SMART" id="SM00731"/>
    </source>
</evidence>
<evidence type="ECO:0000256" key="2">
    <source>
        <dbReference type="ARBA" id="ARBA00022723"/>
    </source>
</evidence>
<dbReference type="GO" id="GO:0008270">
    <property type="term" value="F:zinc ion binding"/>
    <property type="evidence" value="ECO:0007669"/>
    <property type="project" value="UniProtKB-UniRule"/>
</dbReference>
<keyword evidence="1 4" id="KW-0963">Cytoplasm</keyword>
<dbReference type="Gene3D" id="3.30.2010.10">
    <property type="entry name" value="Metalloproteases ('zincins'), catalytic domain"/>
    <property type="match status" value="1"/>
</dbReference>
<dbReference type="InterPro" id="IPR035240">
    <property type="entry name" value="SprT_Zn_ribbon"/>
</dbReference>
<protein>
    <recommendedName>
        <fullName evidence="4">Protein SprT-like</fullName>
    </recommendedName>
</protein>
<feature type="domain" description="SprT-like" evidence="5">
    <location>
        <begin position="4"/>
        <end position="147"/>
    </location>
</feature>
<dbReference type="EMBL" id="JAMQKB010000039">
    <property type="protein sequence ID" value="MDC3426281.1"/>
    <property type="molecule type" value="Genomic_DNA"/>
</dbReference>
<comment type="subcellular location">
    <subcellularLocation>
        <location evidence="4">Cytoplasm</location>
    </subcellularLocation>
</comment>
<dbReference type="Pfam" id="PF10263">
    <property type="entry name" value="SprT-like"/>
    <property type="match status" value="1"/>
</dbReference>
<organism evidence="6 7">
    <name type="scientific">Terrihalobacillus insolitus</name>
    <dbReference type="NCBI Taxonomy" id="2950438"/>
    <lineage>
        <taxon>Bacteria</taxon>
        <taxon>Bacillati</taxon>
        <taxon>Bacillota</taxon>
        <taxon>Bacilli</taxon>
        <taxon>Bacillales</taxon>
        <taxon>Bacillaceae</taxon>
        <taxon>Terrihalobacillus</taxon>
    </lineage>
</organism>
<keyword evidence="3 4" id="KW-0862">Zinc</keyword>
<evidence type="ECO:0000256" key="3">
    <source>
        <dbReference type="ARBA" id="ARBA00022833"/>
    </source>
</evidence>